<feature type="region of interest" description="Disordered" evidence="1">
    <location>
        <begin position="1"/>
        <end position="22"/>
    </location>
</feature>
<feature type="compositionally biased region" description="Low complexity" evidence="1">
    <location>
        <begin position="109"/>
        <end position="120"/>
    </location>
</feature>
<reference evidence="3" key="1">
    <citation type="journal article" date="2020" name="Fungal Divers.">
        <title>Resolving the Mortierellaceae phylogeny through synthesis of multi-gene phylogenetics and phylogenomics.</title>
        <authorList>
            <person name="Vandepol N."/>
            <person name="Liber J."/>
            <person name="Desiro A."/>
            <person name="Na H."/>
            <person name="Kennedy M."/>
            <person name="Barry K."/>
            <person name="Grigoriev I.V."/>
            <person name="Miller A.N."/>
            <person name="O'Donnell K."/>
            <person name="Stajich J.E."/>
            <person name="Bonito G."/>
        </authorList>
    </citation>
    <scope>NUCLEOTIDE SEQUENCE</scope>
    <source>
        <strain evidence="3">NRRL 28262</strain>
    </source>
</reference>
<feature type="compositionally biased region" description="Low complexity" evidence="1">
    <location>
        <begin position="248"/>
        <end position="261"/>
    </location>
</feature>
<evidence type="ECO:0000256" key="1">
    <source>
        <dbReference type="SAM" id="MobiDB-lite"/>
    </source>
</evidence>
<feature type="region of interest" description="Disordered" evidence="1">
    <location>
        <begin position="180"/>
        <end position="367"/>
    </location>
</feature>
<feature type="compositionally biased region" description="Acidic residues" evidence="1">
    <location>
        <begin position="440"/>
        <end position="455"/>
    </location>
</feature>
<feature type="transmembrane region" description="Helical" evidence="2">
    <location>
        <begin position="28"/>
        <end position="47"/>
    </location>
</feature>
<feature type="compositionally biased region" description="Basic and acidic residues" evidence="1">
    <location>
        <begin position="480"/>
        <end position="491"/>
    </location>
</feature>
<dbReference type="Proteomes" id="UP001194580">
    <property type="component" value="Unassembled WGS sequence"/>
</dbReference>
<feature type="compositionally biased region" description="Basic and acidic residues" evidence="1">
    <location>
        <begin position="423"/>
        <end position="439"/>
    </location>
</feature>
<organism evidence="3 4">
    <name type="scientific">Linnemannia exigua</name>
    <dbReference type="NCBI Taxonomy" id="604196"/>
    <lineage>
        <taxon>Eukaryota</taxon>
        <taxon>Fungi</taxon>
        <taxon>Fungi incertae sedis</taxon>
        <taxon>Mucoromycota</taxon>
        <taxon>Mortierellomycotina</taxon>
        <taxon>Mortierellomycetes</taxon>
        <taxon>Mortierellales</taxon>
        <taxon>Mortierellaceae</taxon>
        <taxon>Linnemannia</taxon>
    </lineage>
</organism>
<keyword evidence="2" id="KW-0472">Membrane</keyword>
<feature type="compositionally biased region" description="Low complexity" evidence="1">
    <location>
        <begin position="545"/>
        <end position="564"/>
    </location>
</feature>
<feature type="region of interest" description="Disordered" evidence="1">
    <location>
        <begin position="708"/>
        <end position="805"/>
    </location>
</feature>
<feature type="compositionally biased region" description="Acidic residues" evidence="1">
    <location>
        <begin position="305"/>
        <end position="317"/>
    </location>
</feature>
<feature type="compositionally biased region" description="Low complexity" evidence="1">
    <location>
        <begin position="1"/>
        <end position="19"/>
    </location>
</feature>
<feature type="compositionally biased region" description="Basic and acidic residues" evidence="1">
    <location>
        <begin position="708"/>
        <end position="721"/>
    </location>
</feature>
<evidence type="ECO:0000313" key="4">
    <source>
        <dbReference type="Proteomes" id="UP001194580"/>
    </source>
</evidence>
<feature type="compositionally biased region" description="Polar residues" evidence="1">
    <location>
        <begin position="235"/>
        <end position="244"/>
    </location>
</feature>
<feature type="compositionally biased region" description="Polar residues" evidence="1">
    <location>
        <begin position="412"/>
        <end position="421"/>
    </location>
</feature>
<keyword evidence="2" id="KW-1133">Transmembrane helix</keyword>
<accession>A0AAD4D4C1</accession>
<proteinExistence type="predicted"/>
<keyword evidence="2" id="KW-0812">Transmembrane</keyword>
<feature type="compositionally biased region" description="Low complexity" evidence="1">
    <location>
        <begin position="600"/>
        <end position="609"/>
    </location>
</feature>
<protein>
    <submittedName>
        <fullName evidence="3">Uncharacterized protein</fullName>
    </submittedName>
</protein>
<dbReference type="AlphaFoldDB" id="A0AAD4D4C1"/>
<evidence type="ECO:0000256" key="2">
    <source>
        <dbReference type="SAM" id="Phobius"/>
    </source>
</evidence>
<feature type="compositionally biased region" description="Basic and acidic residues" evidence="1">
    <location>
        <begin position="459"/>
        <end position="469"/>
    </location>
</feature>
<feature type="compositionally biased region" description="Acidic residues" evidence="1">
    <location>
        <begin position="492"/>
        <end position="507"/>
    </location>
</feature>
<name>A0AAD4D4C1_9FUNG</name>
<feature type="region of interest" description="Disordered" evidence="1">
    <location>
        <begin position="389"/>
        <end position="653"/>
    </location>
</feature>
<feature type="compositionally biased region" description="Low complexity" evidence="1">
    <location>
        <begin position="470"/>
        <end position="479"/>
    </location>
</feature>
<comment type="caution">
    <text evidence="3">The sequence shown here is derived from an EMBL/GenBank/DDBJ whole genome shotgun (WGS) entry which is preliminary data.</text>
</comment>
<feature type="compositionally biased region" description="Acidic residues" evidence="1">
    <location>
        <begin position="337"/>
        <end position="361"/>
    </location>
</feature>
<evidence type="ECO:0000313" key="3">
    <source>
        <dbReference type="EMBL" id="KAG0259178.1"/>
    </source>
</evidence>
<sequence length="850" mass="90502">MAKQQQQQQQQQLQQQHQQSGVGSKTPLLVLGAAALMIQGLLVFPTVNAETTVTTHNPIAVNDASITQTNRRGKISFDLGIQHNLQTIASLSTGGSGPAGAGPQLWAGSSSPSSFPSPSSQANATTPARQQEEKKQGQEQTAATAVLKDASLALYRKIRLEEESSPDAAAFAPSSLAANTHTTMTTSSTSTMKKQANEPIDNVLSGDGDRTTENDDIEQQQQQQQVASTEREAVNRNTPEVTSHSDTDTTAAVTAAAAAAANSDIQKAASKDVSAVVVEEEESLPPYSPSESDEKKKNKKKTSVDDNDDNDDEDDNTGGDHNDESQNDQDKKVTDEIVTETDTTEFEDAGDVGETVVEADDETPRVGDRVVLDKDDNLVKDVTLEKELQHAVKENGEAESDHVTLSDDKSTKSTLETTTPIDATEKGDKPLDKTPKPEELKDDEEEEVEEEEEEPQQQVEEKGDKKKNNAADPETTAPADDNKEIPGKKAEDEEVDNDKGNDEEEANMEEKKDGVDEAMVDFADRKMKKSSHRGQAFAKLREQLLKQQQQQQQQEQEQPQPLQQQEEEQMPQQKSPEDAEAPADVDLTAPTTPTPKPDDTSNNNDGTTTLVRAPDFVPQEDMRAVMNAKAEKDKREKPLIGGPLTPQQIADTEHQGANAFFELFAADVFPDVKLLGNNQLQDLDFEQRLKAVEGDATTIFSTSDNANKDAAKDVKDSKNDKSSSSSTAGSLPDAMKPNASGGPPDRNAAGPAAGQPQQRQQPASGPAAPASPSLASGAKGSTSAAAAPAGKGGSKDSAAGTAGFGTVPMFGPAQLDFGNGAASTLLSSSPLASKASLAFALAFGIAWMAL</sequence>
<feature type="compositionally biased region" description="Basic and acidic residues" evidence="1">
    <location>
        <begin position="629"/>
        <end position="638"/>
    </location>
</feature>
<dbReference type="PANTHER" id="PTHR48125">
    <property type="entry name" value="LP07818P1"/>
    <property type="match status" value="1"/>
</dbReference>
<feature type="compositionally biased region" description="Basic and acidic residues" evidence="1">
    <location>
        <begin position="318"/>
        <end position="335"/>
    </location>
</feature>
<feature type="compositionally biased region" description="Low complexity" evidence="1">
    <location>
        <begin position="748"/>
        <end position="801"/>
    </location>
</feature>
<gene>
    <name evidence="3" type="ORF">BGZ95_004758</name>
</gene>
<keyword evidence="4" id="KW-1185">Reference proteome</keyword>
<feature type="compositionally biased region" description="Basic and acidic residues" evidence="1">
    <location>
        <begin position="389"/>
        <end position="411"/>
    </location>
</feature>
<dbReference type="EMBL" id="JAAAIL010002221">
    <property type="protein sequence ID" value="KAG0259178.1"/>
    <property type="molecule type" value="Genomic_DNA"/>
</dbReference>
<dbReference type="PANTHER" id="PTHR48125:SF12">
    <property type="entry name" value="AT HOOK TRANSCRIPTION FACTOR FAMILY-RELATED"/>
    <property type="match status" value="1"/>
</dbReference>
<feature type="compositionally biased region" description="Low complexity" evidence="1">
    <location>
        <begin position="180"/>
        <end position="192"/>
    </location>
</feature>
<feature type="region of interest" description="Disordered" evidence="1">
    <location>
        <begin position="92"/>
        <end position="144"/>
    </location>
</feature>